<organism evidence="2 3">
    <name type="scientific">Dactylosporangium cerinum</name>
    <dbReference type="NCBI Taxonomy" id="1434730"/>
    <lineage>
        <taxon>Bacteria</taxon>
        <taxon>Bacillati</taxon>
        <taxon>Actinomycetota</taxon>
        <taxon>Actinomycetes</taxon>
        <taxon>Micromonosporales</taxon>
        <taxon>Micromonosporaceae</taxon>
        <taxon>Dactylosporangium</taxon>
    </lineage>
</organism>
<dbReference type="RefSeq" id="WP_380119414.1">
    <property type="nucleotide sequence ID" value="NZ_JBHSIU010000041.1"/>
</dbReference>
<dbReference type="EMBL" id="JBHSIU010000041">
    <property type="protein sequence ID" value="MFC5001866.1"/>
    <property type="molecule type" value="Genomic_DNA"/>
</dbReference>
<dbReference type="Proteomes" id="UP001595912">
    <property type="component" value="Unassembled WGS sequence"/>
</dbReference>
<evidence type="ECO:0000313" key="3">
    <source>
        <dbReference type="Proteomes" id="UP001595912"/>
    </source>
</evidence>
<gene>
    <name evidence="2" type="ORF">ACFPIJ_29025</name>
</gene>
<evidence type="ECO:0000313" key="2">
    <source>
        <dbReference type="EMBL" id="MFC5001866.1"/>
    </source>
</evidence>
<name>A0ABV9W2D5_9ACTN</name>
<reference evidence="3" key="1">
    <citation type="journal article" date="2019" name="Int. J. Syst. Evol. Microbiol.">
        <title>The Global Catalogue of Microorganisms (GCM) 10K type strain sequencing project: providing services to taxonomists for standard genome sequencing and annotation.</title>
        <authorList>
            <consortium name="The Broad Institute Genomics Platform"/>
            <consortium name="The Broad Institute Genome Sequencing Center for Infectious Disease"/>
            <person name="Wu L."/>
            <person name="Ma J."/>
        </authorList>
    </citation>
    <scope>NUCLEOTIDE SEQUENCE [LARGE SCALE GENOMIC DNA]</scope>
    <source>
        <strain evidence="3">CGMCC 4.7152</strain>
    </source>
</reference>
<feature type="region of interest" description="Disordered" evidence="1">
    <location>
        <begin position="163"/>
        <end position="198"/>
    </location>
</feature>
<protein>
    <submittedName>
        <fullName evidence="2">Uncharacterized protein</fullName>
    </submittedName>
</protein>
<comment type="caution">
    <text evidence="2">The sequence shown here is derived from an EMBL/GenBank/DDBJ whole genome shotgun (WGS) entry which is preliminary data.</text>
</comment>
<keyword evidence="3" id="KW-1185">Reference proteome</keyword>
<proteinExistence type="predicted"/>
<evidence type="ECO:0000256" key="1">
    <source>
        <dbReference type="SAM" id="MobiDB-lite"/>
    </source>
</evidence>
<accession>A0ABV9W2D5</accession>
<sequence length="198" mass="21264">MRMGFSTGDRCLASCWSGANPVAANWPDTPRDLKCARPPCNTNVAPSFWTAKRLTGVTTKVWDGSAYRDVDDWAFTHQYPPTNDGTSPSLWLASITHTGKVGGSKALPTITFGGTAYANRMDYNVSAGVPQTNKYRVTRLSNGTGGEIRVTYLSTNCPARGNRPRGWGRAGTRLPADNLGQDHRPGSVGGRGFTARPG</sequence>